<reference evidence="1 2" key="1">
    <citation type="submission" date="2013-11" db="EMBL/GenBank/DDBJ databases">
        <title>The Damaraland mole rat (Fukomys damarensis) genome and evolution of African mole rats.</title>
        <authorList>
            <person name="Gladyshev V.N."/>
            <person name="Fang X."/>
        </authorList>
    </citation>
    <scope>NUCLEOTIDE SEQUENCE [LARGE SCALE GENOMIC DNA]</scope>
    <source>
        <tissue evidence="1">Liver</tissue>
    </source>
</reference>
<sequence length="129" mass="14298">MKDSEQRKAAESADEKLDVPTACRTVCPAEHTPVRAQLFSFRHFVQVLAHPHQYPYFRVQIESLPRGNLLLTTTQSLAVVATTLIWVSQQLPVSGSTLPYCPYSTAKGSVGKYQSDQITRPFKSSSGIC</sequence>
<accession>A0A091D3T4</accession>
<protein>
    <submittedName>
        <fullName evidence="1">Uncharacterized protein</fullName>
    </submittedName>
</protein>
<organism evidence="1 2">
    <name type="scientific">Fukomys damarensis</name>
    <name type="common">Damaraland mole rat</name>
    <name type="synonym">Cryptomys damarensis</name>
    <dbReference type="NCBI Taxonomy" id="885580"/>
    <lineage>
        <taxon>Eukaryota</taxon>
        <taxon>Metazoa</taxon>
        <taxon>Chordata</taxon>
        <taxon>Craniata</taxon>
        <taxon>Vertebrata</taxon>
        <taxon>Euteleostomi</taxon>
        <taxon>Mammalia</taxon>
        <taxon>Eutheria</taxon>
        <taxon>Euarchontoglires</taxon>
        <taxon>Glires</taxon>
        <taxon>Rodentia</taxon>
        <taxon>Hystricomorpha</taxon>
        <taxon>Bathyergidae</taxon>
        <taxon>Fukomys</taxon>
    </lineage>
</organism>
<gene>
    <name evidence="1" type="ORF">H920_12956</name>
</gene>
<name>A0A091D3T4_FUKDA</name>
<keyword evidence="2" id="KW-1185">Reference proteome</keyword>
<dbReference type="EMBL" id="KN123341">
    <property type="protein sequence ID" value="KFO25672.1"/>
    <property type="molecule type" value="Genomic_DNA"/>
</dbReference>
<dbReference type="AlphaFoldDB" id="A0A091D3T4"/>
<proteinExistence type="predicted"/>
<evidence type="ECO:0000313" key="2">
    <source>
        <dbReference type="Proteomes" id="UP000028990"/>
    </source>
</evidence>
<dbReference type="Proteomes" id="UP000028990">
    <property type="component" value="Unassembled WGS sequence"/>
</dbReference>
<evidence type="ECO:0000313" key="1">
    <source>
        <dbReference type="EMBL" id="KFO25672.1"/>
    </source>
</evidence>